<name>A0A0N5CKQ0_THECL</name>
<dbReference type="OMA" id="QCFWGAE"/>
<dbReference type="Gene3D" id="3.30.1060.10">
    <property type="entry name" value="Peptide methionine sulphoxide reductase MsrA"/>
    <property type="match status" value="1"/>
</dbReference>
<keyword evidence="3" id="KW-0560">Oxidoreductase</keyword>
<comment type="similarity">
    <text evidence="1">Belongs to the MsrA Met sulfoxide reductase family.</text>
</comment>
<keyword evidence="7" id="KW-1185">Reference proteome</keyword>
<dbReference type="STRING" id="103827.A0A0N5CKQ0"/>
<dbReference type="EC" id="1.8.4.11" evidence="2"/>
<dbReference type="SUPFAM" id="SSF55068">
    <property type="entry name" value="Peptide methionine sulfoxide reductase"/>
    <property type="match status" value="1"/>
</dbReference>
<protein>
    <recommendedName>
        <fullName evidence="2">peptide-methionine (S)-S-oxide reductase</fullName>
        <ecNumber evidence="2">1.8.4.11</ecNumber>
    </recommendedName>
    <alternativeName>
        <fullName evidence="4">Peptide-methionine (S)-S-oxide reductase</fullName>
    </alternativeName>
</protein>
<dbReference type="NCBIfam" id="TIGR00401">
    <property type="entry name" value="msrA"/>
    <property type="match status" value="1"/>
</dbReference>
<dbReference type="InterPro" id="IPR002569">
    <property type="entry name" value="Met_Sox_Rdtase_MsrA_dom"/>
</dbReference>
<sequence>MVNIQKAYFGLQCFWGAESTFAMLSGVLKTRVGYGGGSTPAPNYRNIGDHTEITEVVFDEEVTSYSALVDWFWDHCDPTKEYKKQYKSAILYVNAEQKKVAEDSLKKMQEKYGNIKLDTYVQELDQFFQAEDYHQKYWLRRNKEILNKLNLSDEDVVTSMLAAKVNAFLAGFKDFDLLQLLAARNNLDEDVVKAIEAIAISGGDTSACHI</sequence>
<evidence type="ECO:0000256" key="2">
    <source>
        <dbReference type="ARBA" id="ARBA00012502"/>
    </source>
</evidence>
<dbReference type="EMBL" id="UYYF01000054">
    <property type="protein sequence ID" value="VDM95710.1"/>
    <property type="molecule type" value="Genomic_DNA"/>
</dbReference>
<evidence type="ECO:0000259" key="5">
    <source>
        <dbReference type="Pfam" id="PF01625"/>
    </source>
</evidence>
<dbReference type="HAMAP" id="MF_01401">
    <property type="entry name" value="MsrA"/>
    <property type="match status" value="1"/>
</dbReference>
<dbReference type="Pfam" id="PF01625">
    <property type="entry name" value="PMSR"/>
    <property type="match status" value="1"/>
</dbReference>
<organism evidence="8">
    <name type="scientific">Thelazia callipaeda</name>
    <name type="common">Oriental eyeworm</name>
    <name type="synonym">Parasitic nematode</name>
    <dbReference type="NCBI Taxonomy" id="103827"/>
    <lineage>
        <taxon>Eukaryota</taxon>
        <taxon>Metazoa</taxon>
        <taxon>Ecdysozoa</taxon>
        <taxon>Nematoda</taxon>
        <taxon>Chromadorea</taxon>
        <taxon>Rhabditida</taxon>
        <taxon>Spirurina</taxon>
        <taxon>Spiruromorpha</taxon>
        <taxon>Thelazioidea</taxon>
        <taxon>Thelaziidae</taxon>
        <taxon>Thelazia</taxon>
    </lineage>
</organism>
<dbReference type="OrthoDB" id="77405at2759"/>
<reference evidence="6 7" key="2">
    <citation type="submission" date="2018-11" db="EMBL/GenBank/DDBJ databases">
        <authorList>
            <consortium name="Pathogen Informatics"/>
        </authorList>
    </citation>
    <scope>NUCLEOTIDE SEQUENCE [LARGE SCALE GENOMIC DNA]</scope>
</reference>
<evidence type="ECO:0000256" key="1">
    <source>
        <dbReference type="ARBA" id="ARBA00005591"/>
    </source>
</evidence>
<dbReference type="InterPro" id="IPR036509">
    <property type="entry name" value="Met_Sox_Rdtase_MsrA_sf"/>
</dbReference>
<dbReference type="Proteomes" id="UP000276776">
    <property type="component" value="Unassembled WGS sequence"/>
</dbReference>
<evidence type="ECO:0000313" key="6">
    <source>
        <dbReference type="EMBL" id="VDM95710.1"/>
    </source>
</evidence>
<dbReference type="AlphaFoldDB" id="A0A0N5CKQ0"/>
<dbReference type="WBParaSite" id="TCLT_0000065701-mRNA-1">
    <property type="protein sequence ID" value="TCLT_0000065701-mRNA-1"/>
    <property type="gene ID" value="TCLT_0000065701"/>
</dbReference>
<gene>
    <name evidence="6" type="ORF">TCLT_LOCUS658</name>
</gene>
<dbReference type="PANTHER" id="PTHR43774:SF1">
    <property type="entry name" value="PEPTIDE METHIONINE SULFOXIDE REDUCTASE MSRA 2"/>
    <property type="match status" value="1"/>
</dbReference>
<feature type="domain" description="Peptide methionine sulphoxide reductase MsrA" evidence="5">
    <location>
        <begin position="6"/>
        <end position="143"/>
    </location>
</feature>
<evidence type="ECO:0000313" key="8">
    <source>
        <dbReference type="WBParaSite" id="TCLT_0000065701-mRNA-1"/>
    </source>
</evidence>
<reference evidence="8" key="1">
    <citation type="submission" date="2017-02" db="UniProtKB">
        <authorList>
            <consortium name="WormBaseParasite"/>
        </authorList>
    </citation>
    <scope>IDENTIFICATION</scope>
</reference>
<accession>A0A0N5CKQ0</accession>
<evidence type="ECO:0000256" key="3">
    <source>
        <dbReference type="ARBA" id="ARBA00023002"/>
    </source>
</evidence>
<dbReference type="PANTHER" id="PTHR43774">
    <property type="entry name" value="PEPTIDE METHIONINE SULFOXIDE REDUCTASE"/>
    <property type="match status" value="1"/>
</dbReference>
<dbReference type="FunFam" id="3.30.1060.10:FF:000004">
    <property type="entry name" value="Peptide methionine sulfoxide reductase A5"/>
    <property type="match status" value="1"/>
</dbReference>
<evidence type="ECO:0000256" key="4">
    <source>
        <dbReference type="ARBA" id="ARBA00030643"/>
    </source>
</evidence>
<dbReference type="GO" id="GO:0008113">
    <property type="term" value="F:peptide-methionine (S)-S-oxide reductase activity"/>
    <property type="evidence" value="ECO:0007669"/>
    <property type="project" value="UniProtKB-EC"/>
</dbReference>
<proteinExistence type="inferred from homology"/>
<evidence type="ECO:0000313" key="7">
    <source>
        <dbReference type="Proteomes" id="UP000276776"/>
    </source>
</evidence>